<keyword evidence="1" id="KW-0521">NADP</keyword>
<sequence>MAPIPKTTPLPKSMSAVLIPKHGDASVLQYTISQPLPTLQESQVLIKNTLIGINYIDTYFRTGLYGSPDALPLITGKEAAGEIISFHPSIDRSLPQYANLKEGTRVVYLGEHTYAEYTALPIDKLVPIPDEISTEKAAASLLQGLTALTLVKEAGGVQKELGLSQGKWTLVHAAAGGTGSNIVQVLKVLGAKVIGTAGGPEKCELVKSLGAQWVIDSKSEDLVERVKEITGGHGVDVIFDGVGKATFDNDLEMVARKGTIVVFGNASGPVDPVNILRLGAKNVKLLRPVLFGYIATKEERDQYTTELFDLLKTGRLTVKIHEIYPLKDVARAHEDLEGRKTTGKLLLKV</sequence>
<keyword evidence="2" id="KW-0560">Oxidoreductase</keyword>
<dbReference type="InterPro" id="IPR002364">
    <property type="entry name" value="Quin_OxRdtase/zeta-crystal_CS"/>
</dbReference>
<evidence type="ECO:0000256" key="1">
    <source>
        <dbReference type="ARBA" id="ARBA00022857"/>
    </source>
</evidence>
<dbReference type="Pfam" id="PF00107">
    <property type="entry name" value="ADH_zinc_N"/>
    <property type="match status" value="1"/>
</dbReference>
<dbReference type="InterPro" id="IPR036291">
    <property type="entry name" value="NAD(P)-bd_dom_sf"/>
</dbReference>
<protein>
    <recommendedName>
        <fullName evidence="4">Probable quinone oxidoreductase</fullName>
    </recommendedName>
    <alternativeName>
        <fullName evidence="3">NADPH:quinone reductase</fullName>
    </alternativeName>
</protein>
<dbReference type="PROSITE" id="PS01162">
    <property type="entry name" value="QOR_ZETA_CRYSTAL"/>
    <property type="match status" value="1"/>
</dbReference>
<dbReference type="SMART" id="SM00829">
    <property type="entry name" value="PKS_ER"/>
    <property type="match status" value="1"/>
</dbReference>
<evidence type="ECO:0000256" key="2">
    <source>
        <dbReference type="ARBA" id="ARBA00023002"/>
    </source>
</evidence>
<dbReference type="InterPro" id="IPR020843">
    <property type="entry name" value="ER"/>
</dbReference>
<evidence type="ECO:0000313" key="7">
    <source>
        <dbReference type="Proteomes" id="UP001301769"/>
    </source>
</evidence>
<dbReference type="InterPro" id="IPR013149">
    <property type="entry name" value="ADH-like_C"/>
</dbReference>
<dbReference type="GO" id="GO:0005829">
    <property type="term" value="C:cytosol"/>
    <property type="evidence" value="ECO:0007669"/>
    <property type="project" value="TreeGrafter"/>
</dbReference>
<dbReference type="InterPro" id="IPR047618">
    <property type="entry name" value="QOR-like"/>
</dbReference>
<dbReference type="Gene3D" id="3.40.50.720">
    <property type="entry name" value="NAD(P)-binding Rossmann-like Domain"/>
    <property type="match status" value="1"/>
</dbReference>
<evidence type="ECO:0000256" key="3">
    <source>
        <dbReference type="ARBA" id="ARBA00043088"/>
    </source>
</evidence>
<gene>
    <name evidence="6" type="ORF">QBC37DRAFT_284920</name>
</gene>
<name>A0AAN7B882_9PEZI</name>
<dbReference type="Pfam" id="PF08240">
    <property type="entry name" value="ADH_N"/>
    <property type="match status" value="1"/>
</dbReference>
<dbReference type="InterPro" id="IPR013154">
    <property type="entry name" value="ADH-like_N"/>
</dbReference>
<evidence type="ECO:0000256" key="4">
    <source>
        <dbReference type="ARBA" id="ARBA00070796"/>
    </source>
</evidence>
<feature type="domain" description="Enoyl reductase (ER)" evidence="5">
    <location>
        <begin position="23"/>
        <end position="347"/>
    </location>
</feature>
<dbReference type="CDD" id="cd05286">
    <property type="entry name" value="QOR2"/>
    <property type="match status" value="1"/>
</dbReference>
<dbReference type="FunFam" id="3.40.50.720:FF:000053">
    <property type="entry name" value="Quinone oxidoreductase 1"/>
    <property type="match status" value="1"/>
</dbReference>
<dbReference type="Gene3D" id="3.90.180.10">
    <property type="entry name" value="Medium-chain alcohol dehydrogenases, catalytic domain"/>
    <property type="match status" value="1"/>
</dbReference>
<dbReference type="InterPro" id="IPR011032">
    <property type="entry name" value="GroES-like_sf"/>
</dbReference>
<reference evidence="6" key="2">
    <citation type="submission" date="2023-05" db="EMBL/GenBank/DDBJ databases">
        <authorList>
            <consortium name="Lawrence Berkeley National Laboratory"/>
            <person name="Steindorff A."/>
            <person name="Hensen N."/>
            <person name="Bonometti L."/>
            <person name="Westerberg I."/>
            <person name="Brannstrom I.O."/>
            <person name="Guillou S."/>
            <person name="Cros-Aarteil S."/>
            <person name="Calhoun S."/>
            <person name="Haridas S."/>
            <person name="Kuo A."/>
            <person name="Mondo S."/>
            <person name="Pangilinan J."/>
            <person name="Riley R."/>
            <person name="Labutti K."/>
            <person name="Andreopoulos B."/>
            <person name="Lipzen A."/>
            <person name="Chen C."/>
            <person name="Yanf M."/>
            <person name="Daum C."/>
            <person name="Ng V."/>
            <person name="Clum A."/>
            <person name="Ohm R."/>
            <person name="Martin F."/>
            <person name="Silar P."/>
            <person name="Natvig D."/>
            <person name="Lalanne C."/>
            <person name="Gautier V."/>
            <person name="Ament-Velasquez S.L."/>
            <person name="Kruys A."/>
            <person name="Hutchinson M.I."/>
            <person name="Powell A.J."/>
            <person name="Barry K."/>
            <person name="Miller A.N."/>
            <person name="Grigoriev I.V."/>
            <person name="Debuchy R."/>
            <person name="Gladieux P."/>
            <person name="Thoren M.H."/>
            <person name="Johannesson H."/>
        </authorList>
    </citation>
    <scope>NUCLEOTIDE SEQUENCE</scope>
    <source>
        <strain evidence="6">PSN293</strain>
    </source>
</reference>
<dbReference type="GO" id="GO:0070402">
    <property type="term" value="F:NADPH binding"/>
    <property type="evidence" value="ECO:0007669"/>
    <property type="project" value="TreeGrafter"/>
</dbReference>
<dbReference type="GO" id="GO:0035925">
    <property type="term" value="F:mRNA 3'-UTR AU-rich region binding"/>
    <property type="evidence" value="ECO:0007669"/>
    <property type="project" value="TreeGrafter"/>
</dbReference>
<dbReference type="SUPFAM" id="SSF50129">
    <property type="entry name" value="GroES-like"/>
    <property type="match status" value="1"/>
</dbReference>
<dbReference type="EMBL" id="MU858101">
    <property type="protein sequence ID" value="KAK4213954.1"/>
    <property type="molecule type" value="Genomic_DNA"/>
</dbReference>
<dbReference type="PANTHER" id="PTHR48106">
    <property type="entry name" value="QUINONE OXIDOREDUCTASE PIG3-RELATED"/>
    <property type="match status" value="1"/>
</dbReference>
<proteinExistence type="predicted"/>
<dbReference type="Proteomes" id="UP001301769">
    <property type="component" value="Unassembled WGS sequence"/>
</dbReference>
<dbReference type="SUPFAM" id="SSF51735">
    <property type="entry name" value="NAD(P)-binding Rossmann-fold domains"/>
    <property type="match status" value="1"/>
</dbReference>
<keyword evidence="7" id="KW-1185">Reference proteome</keyword>
<dbReference type="PANTHER" id="PTHR48106:SF13">
    <property type="entry name" value="QUINONE OXIDOREDUCTASE-RELATED"/>
    <property type="match status" value="1"/>
</dbReference>
<dbReference type="AlphaFoldDB" id="A0AAN7B882"/>
<reference evidence="6" key="1">
    <citation type="journal article" date="2023" name="Mol. Phylogenet. Evol.">
        <title>Genome-scale phylogeny and comparative genomics of the fungal order Sordariales.</title>
        <authorList>
            <person name="Hensen N."/>
            <person name="Bonometti L."/>
            <person name="Westerberg I."/>
            <person name="Brannstrom I.O."/>
            <person name="Guillou S."/>
            <person name="Cros-Aarteil S."/>
            <person name="Calhoun S."/>
            <person name="Haridas S."/>
            <person name="Kuo A."/>
            <person name="Mondo S."/>
            <person name="Pangilinan J."/>
            <person name="Riley R."/>
            <person name="LaButti K."/>
            <person name="Andreopoulos B."/>
            <person name="Lipzen A."/>
            <person name="Chen C."/>
            <person name="Yan M."/>
            <person name="Daum C."/>
            <person name="Ng V."/>
            <person name="Clum A."/>
            <person name="Steindorff A."/>
            <person name="Ohm R.A."/>
            <person name="Martin F."/>
            <person name="Silar P."/>
            <person name="Natvig D.O."/>
            <person name="Lalanne C."/>
            <person name="Gautier V."/>
            <person name="Ament-Velasquez S.L."/>
            <person name="Kruys A."/>
            <person name="Hutchinson M.I."/>
            <person name="Powell A.J."/>
            <person name="Barry K."/>
            <person name="Miller A.N."/>
            <person name="Grigoriev I.V."/>
            <person name="Debuchy R."/>
            <person name="Gladieux P."/>
            <person name="Hiltunen Thoren M."/>
            <person name="Johannesson H."/>
        </authorList>
    </citation>
    <scope>NUCLEOTIDE SEQUENCE</scope>
    <source>
        <strain evidence="6">PSN293</strain>
    </source>
</reference>
<accession>A0AAN7B882</accession>
<evidence type="ECO:0000259" key="5">
    <source>
        <dbReference type="SMART" id="SM00829"/>
    </source>
</evidence>
<organism evidence="6 7">
    <name type="scientific">Rhypophila decipiens</name>
    <dbReference type="NCBI Taxonomy" id="261697"/>
    <lineage>
        <taxon>Eukaryota</taxon>
        <taxon>Fungi</taxon>
        <taxon>Dikarya</taxon>
        <taxon>Ascomycota</taxon>
        <taxon>Pezizomycotina</taxon>
        <taxon>Sordariomycetes</taxon>
        <taxon>Sordariomycetidae</taxon>
        <taxon>Sordariales</taxon>
        <taxon>Naviculisporaceae</taxon>
        <taxon>Rhypophila</taxon>
    </lineage>
</organism>
<evidence type="ECO:0000313" key="6">
    <source>
        <dbReference type="EMBL" id="KAK4213954.1"/>
    </source>
</evidence>
<dbReference type="GO" id="GO:0003960">
    <property type="term" value="F:quinone reductase (NADPH) activity"/>
    <property type="evidence" value="ECO:0007669"/>
    <property type="project" value="InterPro"/>
</dbReference>
<dbReference type="GO" id="GO:0008270">
    <property type="term" value="F:zinc ion binding"/>
    <property type="evidence" value="ECO:0007669"/>
    <property type="project" value="InterPro"/>
</dbReference>
<comment type="caution">
    <text evidence="6">The sequence shown here is derived from an EMBL/GenBank/DDBJ whole genome shotgun (WGS) entry which is preliminary data.</text>
</comment>